<dbReference type="InterPro" id="IPR012340">
    <property type="entry name" value="NA-bd_OB-fold"/>
</dbReference>
<dbReference type="InterPro" id="IPR004364">
    <property type="entry name" value="Aa-tRNA-synt_II"/>
</dbReference>
<dbReference type="CDD" id="cd04323">
    <property type="entry name" value="AsnRS_cyto_like_N"/>
    <property type="match status" value="1"/>
</dbReference>
<evidence type="ECO:0000256" key="5">
    <source>
        <dbReference type="ARBA" id="ARBA00022917"/>
    </source>
</evidence>
<dbReference type="Gene3D" id="2.40.50.140">
    <property type="entry name" value="Nucleic acid-binding proteins"/>
    <property type="match status" value="1"/>
</dbReference>
<dbReference type="AlphaFoldDB" id="A0A7C0XBR3"/>
<dbReference type="EC" id="6.1.1.22" evidence="7"/>
<evidence type="ECO:0000313" key="9">
    <source>
        <dbReference type="EMBL" id="HDM90747.1"/>
    </source>
</evidence>
<dbReference type="InterPro" id="IPR045864">
    <property type="entry name" value="aa-tRNA-synth_II/BPL/LPL"/>
</dbReference>
<dbReference type="InterPro" id="IPR004522">
    <property type="entry name" value="Asn-tRNA-ligase"/>
</dbReference>
<dbReference type="PROSITE" id="PS50862">
    <property type="entry name" value="AA_TRNA_LIGASE_II"/>
    <property type="match status" value="1"/>
</dbReference>
<keyword evidence="5 7" id="KW-0648">Protein biosynthesis</keyword>
<sequence length="432" mass="50156">MEIKRIYIEEARDHVGEEVELRGWLYNKRSSGKIHFIILRDGSGFMQCVVVKGSVPDEVFELYDELTLESSMIVRGKVREDARAPGGYELDVTSMELVHKAIDYPITKKEHGIGFLLPIRHLWLRSRKQWALMRIRAELESAIEDFFNNRGFVRIDAPILTPASVEGTTTLFETDYFGEKAYLSQSGQLYMEAACMAHGRVYCFGPTFRAEKSKTRRHLMEFWMVEPEIAWAVLDDIMKLAEEFVSYLVERILERRMEELKYLERDTAPLESVRPPFPRISYTQAVEILKENGMQFEWGEDFGGDEETVISKSFDRPVIVHRYPARIKAFYMKRDPENQELALGMDMLAPEGYGEIIGGGQREEDLSALEERLREFNLPKESYEWYLDLRRYGSVPHSGFGLGLERTIAWIAGIPHVREAIPFPRLLEKIYP</sequence>
<evidence type="ECO:0000256" key="4">
    <source>
        <dbReference type="ARBA" id="ARBA00022840"/>
    </source>
</evidence>
<dbReference type="GO" id="GO:0005737">
    <property type="term" value="C:cytoplasm"/>
    <property type="evidence" value="ECO:0007669"/>
    <property type="project" value="UniProtKB-SubCell"/>
</dbReference>
<comment type="similarity">
    <text evidence="1 7">Belongs to the class-II aminoacyl-tRNA synthetase family.</text>
</comment>
<dbReference type="PANTHER" id="PTHR22594">
    <property type="entry name" value="ASPARTYL/LYSYL-TRNA SYNTHETASE"/>
    <property type="match status" value="1"/>
</dbReference>
<dbReference type="HAMAP" id="MF_00534">
    <property type="entry name" value="Asn_tRNA_synth"/>
    <property type="match status" value="1"/>
</dbReference>
<dbReference type="GO" id="GO:0005524">
    <property type="term" value="F:ATP binding"/>
    <property type="evidence" value="ECO:0007669"/>
    <property type="project" value="UniProtKB-UniRule"/>
</dbReference>
<comment type="subunit">
    <text evidence="7">Homodimer.</text>
</comment>
<dbReference type="PANTHER" id="PTHR22594:SF34">
    <property type="entry name" value="ASPARAGINE--TRNA LIGASE, MITOCHONDRIAL-RELATED"/>
    <property type="match status" value="1"/>
</dbReference>
<protein>
    <recommendedName>
        <fullName evidence="7">Asparagine--tRNA ligase</fullName>
        <ecNumber evidence="7">6.1.1.22</ecNumber>
    </recommendedName>
    <alternativeName>
        <fullName evidence="7">Asparaginyl-tRNA synthetase</fullName>
        <shortName evidence="7">AsnRS</shortName>
    </alternativeName>
</protein>
<dbReference type="InterPro" id="IPR006195">
    <property type="entry name" value="aa-tRNA-synth_II"/>
</dbReference>
<dbReference type="Pfam" id="PF00152">
    <property type="entry name" value="tRNA-synt_2"/>
    <property type="match status" value="1"/>
</dbReference>
<evidence type="ECO:0000256" key="6">
    <source>
        <dbReference type="ARBA" id="ARBA00023146"/>
    </source>
</evidence>
<keyword evidence="6 7" id="KW-0030">Aminoacyl-tRNA synthetase</keyword>
<accession>A0A7C0XBR3</accession>
<dbReference type="Gene3D" id="3.30.930.10">
    <property type="entry name" value="Bira Bifunctional Protein, Domain 2"/>
    <property type="match status" value="1"/>
</dbReference>
<keyword evidence="7" id="KW-0963">Cytoplasm</keyword>
<dbReference type="InterPro" id="IPR002312">
    <property type="entry name" value="Asp/Asn-tRNA-synth_IIb"/>
</dbReference>
<dbReference type="NCBIfam" id="NF003037">
    <property type="entry name" value="PRK03932.1"/>
    <property type="match status" value="1"/>
</dbReference>
<name>A0A7C0XBR3_UNCW3</name>
<evidence type="ECO:0000256" key="3">
    <source>
        <dbReference type="ARBA" id="ARBA00022741"/>
    </source>
</evidence>
<reference evidence="9" key="1">
    <citation type="journal article" date="2020" name="mSystems">
        <title>Genome- and Community-Level Interaction Insights into Carbon Utilization and Element Cycling Functions of Hydrothermarchaeota in Hydrothermal Sediment.</title>
        <authorList>
            <person name="Zhou Z."/>
            <person name="Liu Y."/>
            <person name="Xu W."/>
            <person name="Pan J."/>
            <person name="Luo Z.H."/>
            <person name="Li M."/>
        </authorList>
    </citation>
    <scope>NUCLEOTIDE SEQUENCE [LARGE SCALE GENOMIC DNA]</scope>
    <source>
        <strain evidence="9">HyVt-237</strain>
    </source>
</reference>
<dbReference type="GO" id="GO:0006421">
    <property type="term" value="P:asparaginyl-tRNA aminoacylation"/>
    <property type="evidence" value="ECO:0007669"/>
    <property type="project" value="UniProtKB-UniRule"/>
</dbReference>
<keyword evidence="4 7" id="KW-0067">ATP-binding</keyword>
<evidence type="ECO:0000256" key="1">
    <source>
        <dbReference type="ARBA" id="ARBA00008226"/>
    </source>
</evidence>
<gene>
    <name evidence="7" type="primary">asnS</name>
    <name evidence="9" type="ORF">ENG67_06050</name>
</gene>
<dbReference type="CDD" id="cd00776">
    <property type="entry name" value="AsxRS_core"/>
    <property type="match status" value="1"/>
</dbReference>
<comment type="caution">
    <text evidence="9">The sequence shown here is derived from an EMBL/GenBank/DDBJ whole genome shotgun (WGS) entry which is preliminary data.</text>
</comment>
<dbReference type="InterPro" id="IPR004365">
    <property type="entry name" value="NA-bd_OB_tRNA"/>
</dbReference>
<dbReference type="Proteomes" id="UP000885931">
    <property type="component" value="Unassembled WGS sequence"/>
</dbReference>
<dbReference type="SUPFAM" id="SSF50249">
    <property type="entry name" value="Nucleic acid-binding proteins"/>
    <property type="match status" value="1"/>
</dbReference>
<proteinExistence type="inferred from homology"/>
<dbReference type="GO" id="GO:0003676">
    <property type="term" value="F:nucleic acid binding"/>
    <property type="evidence" value="ECO:0007669"/>
    <property type="project" value="InterPro"/>
</dbReference>
<evidence type="ECO:0000259" key="8">
    <source>
        <dbReference type="PROSITE" id="PS50862"/>
    </source>
</evidence>
<dbReference type="GO" id="GO:0004816">
    <property type="term" value="F:asparagine-tRNA ligase activity"/>
    <property type="evidence" value="ECO:0007669"/>
    <property type="project" value="UniProtKB-UniRule"/>
</dbReference>
<keyword evidence="3 7" id="KW-0547">Nucleotide-binding</keyword>
<dbReference type="Pfam" id="PF01336">
    <property type="entry name" value="tRNA_anti-codon"/>
    <property type="match status" value="1"/>
</dbReference>
<comment type="subcellular location">
    <subcellularLocation>
        <location evidence="7">Cytoplasm</location>
    </subcellularLocation>
</comment>
<evidence type="ECO:0000256" key="7">
    <source>
        <dbReference type="HAMAP-Rule" id="MF_00534"/>
    </source>
</evidence>
<feature type="domain" description="Aminoacyl-transfer RNA synthetases class-II family profile" evidence="8">
    <location>
        <begin position="133"/>
        <end position="432"/>
    </location>
</feature>
<organism evidence="9">
    <name type="scientific">candidate division WOR-3 bacterium</name>
    <dbReference type="NCBI Taxonomy" id="2052148"/>
    <lineage>
        <taxon>Bacteria</taxon>
        <taxon>Bacteria division WOR-3</taxon>
    </lineage>
</organism>
<dbReference type="EMBL" id="DRBW01000222">
    <property type="protein sequence ID" value="HDM90747.1"/>
    <property type="molecule type" value="Genomic_DNA"/>
</dbReference>
<comment type="catalytic activity">
    <reaction evidence="7">
        <text>tRNA(Asn) + L-asparagine + ATP = L-asparaginyl-tRNA(Asn) + AMP + diphosphate + H(+)</text>
        <dbReference type="Rhea" id="RHEA:11180"/>
        <dbReference type="Rhea" id="RHEA-COMP:9659"/>
        <dbReference type="Rhea" id="RHEA-COMP:9674"/>
        <dbReference type="ChEBI" id="CHEBI:15378"/>
        <dbReference type="ChEBI" id="CHEBI:30616"/>
        <dbReference type="ChEBI" id="CHEBI:33019"/>
        <dbReference type="ChEBI" id="CHEBI:58048"/>
        <dbReference type="ChEBI" id="CHEBI:78442"/>
        <dbReference type="ChEBI" id="CHEBI:78515"/>
        <dbReference type="ChEBI" id="CHEBI:456215"/>
        <dbReference type="EC" id="6.1.1.22"/>
    </reaction>
</comment>
<dbReference type="SUPFAM" id="SSF55681">
    <property type="entry name" value="Class II aaRS and biotin synthetases"/>
    <property type="match status" value="1"/>
</dbReference>
<evidence type="ECO:0000256" key="2">
    <source>
        <dbReference type="ARBA" id="ARBA00022598"/>
    </source>
</evidence>
<keyword evidence="2 7" id="KW-0436">Ligase</keyword>
<dbReference type="NCBIfam" id="TIGR00457">
    <property type="entry name" value="asnS"/>
    <property type="match status" value="1"/>
</dbReference>
<dbReference type="PRINTS" id="PR01042">
    <property type="entry name" value="TRNASYNTHASP"/>
</dbReference>